<dbReference type="Gene3D" id="3.40.50.1820">
    <property type="entry name" value="alpha/beta hydrolase"/>
    <property type="match status" value="1"/>
</dbReference>
<feature type="region of interest" description="Disordered" evidence="1">
    <location>
        <begin position="26"/>
        <end position="48"/>
    </location>
</feature>
<keyword evidence="4" id="KW-1185">Reference proteome</keyword>
<organism evidence="3 4">
    <name type="scientific">Sarocladium strictum</name>
    <name type="common">Black bundle disease fungus</name>
    <name type="synonym">Acremonium strictum</name>
    <dbReference type="NCBI Taxonomy" id="5046"/>
    <lineage>
        <taxon>Eukaryota</taxon>
        <taxon>Fungi</taxon>
        <taxon>Dikarya</taxon>
        <taxon>Ascomycota</taxon>
        <taxon>Pezizomycotina</taxon>
        <taxon>Sordariomycetes</taxon>
        <taxon>Hypocreomycetidae</taxon>
        <taxon>Hypocreales</taxon>
        <taxon>Sarocladiaceae</taxon>
        <taxon>Sarocladium</taxon>
    </lineage>
</organism>
<comment type="caution">
    <text evidence="3">The sequence shown here is derived from an EMBL/GenBank/DDBJ whole genome shotgun (WGS) entry which is preliminary data.</text>
</comment>
<feature type="domain" description="AB hydrolase-1" evidence="2">
    <location>
        <begin position="70"/>
        <end position="329"/>
    </location>
</feature>
<feature type="compositionally biased region" description="Low complexity" evidence="1">
    <location>
        <begin position="33"/>
        <end position="45"/>
    </location>
</feature>
<evidence type="ECO:0000259" key="2">
    <source>
        <dbReference type="Pfam" id="PF00561"/>
    </source>
</evidence>
<dbReference type="InterPro" id="IPR029058">
    <property type="entry name" value="AB_hydrolase_fold"/>
</dbReference>
<evidence type="ECO:0000313" key="4">
    <source>
        <dbReference type="Proteomes" id="UP001175261"/>
    </source>
</evidence>
<dbReference type="AlphaFoldDB" id="A0AA39G9R8"/>
<dbReference type="PANTHER" id="PTHR45763">
    <property type="entry name" value="HYDROLASE, ALPHA/BETA FOLD FAMILY PROTEIN, EXPRESSED-RELATED"/>
    <property type="match status" value="1"/>
</dbReference>
<name>A0AA39G9R8_SARSR</name>
<sequence length="351" mass="39132">MSVLRLGLQRPRYSWPSRIASIAHSTPSPRYNPTVSTTSSTPASAERQTVKLPDGRLLGFAEYGKPDGKPLFYFHGYPASRREIAPISKDANKRGIRLISIDRPGIGASTFQSGRKLRDWPDDVRTLADTLGLDRFAVLGSSGGGPYAIACALALPPQRLSVAGVFAGAPPWEFGAQHMSLPRRRLAYLAEHWPRSLEGLTATLVSISRWLLHCQWIQNKIDAWLVAVINRANENEGKPVETLSCEKLTEIREQTIGPFLDHFEQGAAGFVKETQVLVGPWGFPFEEVRGRVQIYHGAKDANAPPQMMRILAQRLPNCDLQELEKDDHYTMGRHMADAMEKLVSDKKRTRI</sequence>
<dbReference type="EMBL" id="JAPDFR010000009">
    <property type="protein sequence ID" value="KAK0383051.1"/>
    <property type="molecule type" value="Genomic_DNA"/>
</dbReference>
<dbReference type="Proteomes" id="UP001175261">
    <property type="component" value="Unassembled WGS sequence"/>
</dbReference>
<dbReference type="Pfam" id="PF00561">
    <property type="entry name" value="Abhydrolase_1"/>
    <property type="match status" value="1"/>
</dbReference>
<reference evidence="3" key="1">
    <citation type="submission" date="2022-10" db="EMBL/GenBank/DDBJ databases">
        <title>Determination and structural analysis of whole genome sequence of Sarocladium strictum F4-1.</title>
        <authorList>
            <person name="Hu L."/>
            <person name="Jiang Y."/>
        </authorList>
    </citation>
    <scope>NUCLEOTIDE SEQUENCE</scope>
    <source>
        <strain evidence="3">F4-1</strain>
    </source>
</reference>
<accession>A0AA39G9R8</accession>
<dbReference type="PANTHER" id="PTHR45763:SF46">
    <property type="entry name" value="AB HYDROLASE-1 DOMAIN-CONTAINING PROTEIN"/>
    <property type="match status" value="1"/>
</dbReference>
<dbReference type="SUPFAM" id="SSF53474">
    <property type="entry name" value="alpha/beta-Hydrolases"/>
    <property type="match status" value="1"/>
</dbReference>
<protein>
    <recommendedName>
        <fullName evidence="2">AB hydrolase-1 domain-containing protein</fullName>
    </recommendedName>
</protein>
<gene>
    <name evidence="3" type="ORF">NLU13_8967</name>
</gene>
<evidence type="ECO:0000256" key="1">
    <source>
        <dbReference type="SAM" id="MobiDB-lite"/>
    </source>
</evidence>
<proteinExistence type="predicted"/>
<dbReference type="InterPro" id="IPR000073">
    <property type="entry name" value="AB_hydrolase_1"/>
</dbReference>
<evidence type="ECO:0000313" key="3">
    <source>
        <dbReference type="EMBL" id="KAK0383051.1"/>
    </source>
</evidence>